<evidence type="ECO:0000256" key="1">
    <source>
        <dbReference type="ARBA" id="ARBA00005417"/>
    </source>
</evidence>
<proteinExistence type="inferred from homology"/>
<dbReference type="GO" id="GO:0005524">
    <property type="term" value="F:ATP binding"/>
    <property type="evidence" value="ECO:0007669"/>
    <property type="project" value="UniProtKB-KW"/>
</dbReference>
<dbReference type="Gene3D" id="3.40.50.300">
    <property type="entry name" value="P-loop containing nucleotide triphosphate hydrolases"/>
    <property type="match status" value="1"/>
</dbReference>
<keyword evidence="3" id="KW-0547">Nucleotide-binding</keyword>
<dbReference type="PANTHER" id="PTHR42794:SF2">
    <property type="entry name" value="ABC TRANSPORTER ATP-BINDING PROTEIN"/>
    <property type="match status" value="1"/>
</dbReference>
<keyword evidence="4" id="KW-0067">ATP-binding</keyword>
<dbReference type="InterPro" id="IPR027417">
    <property type="entry name" value="P-loop_NTPase"/>
</dbReference>
<gene>
    <name evidence="6" type="ORF">UN63_08540</name>
</gene>
<evidence type="ECO:0000313" key="7">
    <source>
        <dbReference type="Proteomes" id="UP000242231"/>
    </source>
</evidence>
<dbReference type="Proteomes" id="UP000242231">
    <property type="component" value="Unassembled WGS sequence"/>
</dbReference>
<evidence type="ECO:0000259" key="5">
    <source>
        <dbReference type="PROSITE" id="PS50893"/>
    </source>
</evidence>
<dbReference type="EMBL" id="MPZM01000014">
    <property type="protein sequence ID" value="PPL16591.1"/>
    <property type="molecule type" value="Genomic_DNA"/>
</dbReference>
<feature type="domain" description="ABC transporter" evidence="5">
    <location>
        <begin position="3"/>
        <end position="237"/>
    </location>
</feature>
<comment type="similarity">
    <text evidence="1">Belongs to the ABC transporter superfamily.</text>
</comment>
<comment type="caution">
    <text evidence="6">The sequence shown here is derived from an EMBL/GenBank/DDBJ whole genome shotgun (WGS) entry which is preliminary data.</text>
</comment>
<dbReference type="SUPFAM" id="SSF52540">
    <property type="entry name" value="P-loop containing nucleoside triphosphate hydrolases"/>
    <property type="match status" value="1"/>
</dbReference>
<dbReference type="InterPro" id="IPR003593">
    <property type="entry name" value="AAA+_ATPase"/>
</dbReference>
<evidence type="ECO:0000256" key="2">
    <source>
        <dbReference type="ARBA" id="ARBA00022448"/>
    </source>
</evidence>
<reference evidence="7" key="1">
    <citation type="submission" date="2016-11" db="EMBL/GenBank/DDBJ databases">
        <authorList>
            <person name="Sisinthy S."/>
            <person name="Ara S."/>
            <person name="Gundlapally S.R."/>
        </authorList>
    </citation>
    <scope>NUCLEOTIDE SEQUENCE [LARGE SCALE GENOMIC DNA]</scope>
    <source>
        <strain evidence="7">V1-41</strain>
    </source>
</reference>
<dbReference type="PROSITE" id="PS50893">
    <property type="entry name" value="ABC_TRANSPORTER_2"/>
    <property type="match status" value="1"/>
</dbReference>
<keyword evidence="7" id="KW-1185">Reference proteome</keyword>
<keyword evidence="2" id="KW-0813">Transport</keyword>
<dbReference type="PANTHER" id="PTHR42794">
    <property type="entry name" value="HEMIN IMPORT ATP-BINDING PROTEIN HMUV"/>
    <property type="match status" value="1"/>
</dbReference>
<dbReference type="OrthoDB" id="5292475at2"/>
<dbReference type="PROSITE" id="PS00211">
    <property type="entry name" value="ABC_TRANSPORTER_1"/>
    <property type="match status" value="1"/>
</dbReference>
<dbReference type="RefSeq" id="WP_104486353.1">
    <property type="nucleotide sequence ID" value="NZ_BMYB01000005.1"/>
</dbReference>
<evidence type="ECO:0000313" key="6">
    <source>
        <dbReference type="EMBL" id="PPL16591.1"/>
    </source>
</evidence>
<dbReference type="CDD" id="cd03214">
    <property type="entry name" value="ABC_Iron-Siderophores_B12_Hemin"/>
    <property type="match status" value="1"/>
</dbReference>
<organism evidence="6 7">
    <name type="scientific">Oceanisphaera arctica</name>
    <dbReference type="NCBI Taxonomy" id="641510"/>
    <lineage>
        <taxon>Bacteria</taxon>
        <taxon>Pseudomonadati</taxon>
        <taxon>Pseudomonadota</taxon>
        <taxon>Gammaproteobacteria</taxon>
        <taxon>Aeromonadales</taxon>
        <taxon>Aeromonadaceae</taxon>
        <taxon>Oceanisphaera</taxon>
    </lineage>
</organism>
<dbReference type="AlphaFoldDB" id="A0A2P5TMF4"/>
<sequence length="256" mass="27672">MSLTLEHLSLGYRQGLIVDDLSLTAEAGRLSVLLGPNGTGKSTLLKGIAGLLDPQQGRVLLGGQDLANLSRARRAGQLVYLPQTTPVGVRITVFEAILMALKVHGKVRVTDADLALVRGVLDELEIAHLSPRYLEQLSGGQRQMVAIAQALIRRPKVLLLDEPTSALDLYHSLHIMAVLRRLTREQNMVTLVAIHDLNLAARCADDVLAVKGGKLQAFGPLHQCLQAELIQTLYGVEAEILPGPDDSLLIYPRLAG</sequence>
<dbReference type="FunFam" id="3.40.50.300:FF:000134">
    <property type="entry name" value="Iron-enterobactin ABC transporter ATP-binding protein"/>
    <property type="match status" value="1"/>
</dbReference>
<accession>A0A2P5TMF4</accession>
<evidence type="ECO:0000256" key="4">
    <source>
        <dbReference type="ARBA" id="ARBA00022840"/>
    </source>
</evidence>
<dbReference type="SMART" id="SM00382">
    <property type="entry name" value="AAA"/>
    <property type="match status" value="1"/>
</dbReference>
<protein>
    <recommendedName>
        <fullName evidence="5">ABC transporter domain-containing protein</fullName>
    </recommendedName>
</protein>
<dbReference type="GO" id="GO:0016887">
    <property type="term" value="F:ATP hydrolysis activity"/>
    <property type="evidence" value="ECO:0007669"/>
    <property type="project" value="InterPro"/>
</dbReference>
<dbReference type="InterPro" id="IPR017871">
    <property type="entry name" value="ABC_transporter-like_CS"/>
</dbReference>
<dbReference type="InterPro" id="IPR003439">
    <property type="entry name" value="ABC_transporter-like_ATP-bd"/>
</dbReference>
<name>A0A2P5TMF4_9GAMM</name>
<dbReference type="Pfam" id="PF00005">
    <property type="entry name" value="ABC_tran"/>
    <property type="match status" value="1"/>
</dbReference>
<evidence type="ECO:0000256" key="3">
    <source>
        <dbReference type="ARBA" id="ARBA00022741"/>
    </source>
</evidence>